<protein>
    <submittedName>
        <fullName evidence="1">Uncharacterized protein</fullName>
    </submittedName>
</protein>
<gene>
    <name evidence="1" type="ORF">AAGT95_18110</name>
</gene>
<keyword evidence="2" id="KW-1185">Reference proteome</keyword>
<organism evidence="1 2">
    <name type="scientific">Salinicola lusitanus</name>
    <dbReference type="NCBI Taxonomy" id="1949085"/>
    <lineage>
        <taxon>Bacteria</taxon>
        <taxon>Pseudomonadati</taxon>
        <taxon>Pseudomonadota</taxon>
        <taxon>Gammaproteobacteria</taxon>
        <taxon>Oceanospirillales</taxon>
        <taxon>Halomonadaceae</taxon>
        <taxon>Salinicola</taxon>
    </lineage>
</organism>
<name>A0ABZ3CRG9_9GAMM</name>
<dbReference type="Proteomes" id="UP001453229">
    <property type="component" value="Chromosome"/>
</dbReference>
<reference evidence="1 2" key="1">
    <citation type="submission" date="2024-04" db="EMBL/GenBank/DDBJ databases">
        <title>Salinicola lusitanus LLJ914,a marine bacterium isolated from the Okinawa Trough.</title>
        <authorList>
            <person name="Li J."/>
        </authorList>
    </citation>
    <scope>NUCLEOTIDE SEQUENCE [LARGE SCALE GENOMIC DNA]</scope>
    <source>
        <strain evidence="1 2">LLJ914</strain>
    </source>
</reference>
<evidence type="ECO:0000313" key="1">
    <source>
        <dbReference type="EMBL" id="XAD53727.1"/>
    </source>
</evidence>
<proteinExistence type="predicted"/>
<evidence type="ECO:0000313" key="2">
    <source>
        <dbReference type="Proteomes" id="UP001453229"/>
    </source>
</evidence>
<dbReference type="RefSeq" id="WP_342594703.1">
    <property type="nucleotide sequence ID" value="NZ_CP151919.1"/>
</dbReference>
<accession>A0ABZ3CRG9</accession>
<sequence>MAFSLATVYFQRTFIDLPISRLPPYNNGNYKNFQQPEISEKGIKSRRQPVMKNAQPPPVNISIFIDPYFKEYVKKPDRKPITN</sequence>
<dbReference type="EMBL" id="CP151919">
    <property type="protein sequence ID" value="XAD53727.1"/>
    <property type="molecule type" value="Genomic_DNA"/>
</dbReference>